<reference evidence="5" key="1">
    <citation type="journal article" date="2020" name="Stud. Mycol.">
        <title>101 Dothideomycetes genomes: a test case for predicting lifestyles and emergence of pathogens.</title>
        <authorList>
            <person name="Haridas S."/>
            <person name="Albert R."/>
            <person name="Binder M."/>
            <person name="Bloem J."/>
            <person name="Labutti K."/>
            <person name="Salamov A."/>
            <person name="Andreopoulos B."/>
            <person name="Baker S."/>
            <person name="Barry K."/>
            <person name="Bills G."/>
            <person name="Bluhm B."/>
            <person name="Cannon C."/>
            <person name="Castanera R."/>
            <person name="Culley D."/>
            <person name="Daum C."/>
            <person name="Ezra D."/>
            <person name="Gonzalez J."/>
            <person name="Henrissat B."/>
            <person name="Kuo A."/>
            <person name="Liang C."/>
            <person name="Lipzen A."/>
            <person name="Lutzoni F."/>
            <person name="Magnuson J."/>
            <person name="Mondo S."/>
            <person name="Nolan M."/>
            <person name="Ohm R."/>
            <person name="Pangilinan J."/>
            <person name="Park H.-J."/>
            <person name="Ramirez L."/>
            <person name="Alfaro M."/>
            <person name="Sun H."/>
            <person name="Tritt A."/>
            <person name="Yoshinaga Y."/>
            <person name="Zwiers L.-H."/>
            <person name="Turgeon B."/>
            <person name="Goodwin S."/>
            <person name="Spatafora J."/>
            <person name="Crous P."/>
            <person name="Grigoriev I."/>
        </authorList>
    </citation>
    <scope>NUCLEOTIDE SEQUENCE</scope>
    <source>
        <strain evidence="5">CBS 122368</strain>
    </source>
</reference>
<dbReference type="GeneID" id="54573350"/>
<evidence type="ECO:0000256" key="2">
    <source>
        <dbReference type="SAM" id="SignalP"/>
    </source>
</evidence>
<feature type="signal peptide" evidence="2">
    <location>
        <begin position="1"/>
        <end position="23"/>
    </location>
</feature>
<gene>
    <name evidence="5" type="ORF">BU26DRAFT_153486</name>
</gene>
<sequence>MFFNPRSLFKAALVSFFALETCALVLQPIPPTATPGPAVKRNNAPPSVDLSPIEDPWVMTHGHALKREVGVDVSFDPSSQSSFFWGAYAGDHIYTANFTMSAPGDDEFILPVQNFAKHLKSFSCGKPGAPMVLTFINQAAFTYAQKQWKWVDDQDINHFILVTEANQCYQGNDRSPWLVSSVKFDQQKLMATVTAQEKEWHEVARNFHLHLGHEYVDPATANVTHPHLKRSDGSSTMDLTMSVKQKLFDFAKDSSDTKGMALRADGEISTGGLLIADFDMETSWGIPQDVNINIHPQGAWGQILLNIDADGTLGKALDWALTPEIEIPVGALNIKGLLQIGPFVTFGVHFGSSALQGTGTITTGAKGTLKDSAEVKVQLKHPDQNSIKDWDPTFEKIDPAFSAEIGGNLRTWGELGVQIKVEALGHWGYQASVDAELPYLEATMAGKFDQLGVCGTQKTKGVDLGTNVGINVNLNAGPANGSPDFRKDLYETSWPLYTTCIGVGADDAKTPEPTPTEEPTPTDEPIETPISTDAGEITTDPAMPLTTAPPMATGTGLMGTATGSAGWPVTANSTFLRMAQRRPTALYF</sequence>
<feature type="domain" description="DUF7223" evidence="4">
    <location>
        <begin position="257"/>
        <end position="501"/>
    </location>
</feature>
<dbReference type="AlphaFoldDB" id="A0A6A6IXL9"/>
<dbReference type="Pfam" id="PF23865">
    <property type="entry name" value="DUF7223"/>
    <property type="match status" value="1"/>
</dbReference>
<dbReference type="EMBL" id="ML987190">
    <property type="protein sequence ID" value="KAF2255295.1"/>
    <property type="molecule type" value="Genomic_DNA"/>
</dbReference>
<feature type="chain" id="PRO_5025570580" evidence="2">
    <location>
        <begin position="24"/>
        <end position="588"/>
    </location>
</feature>
<dbReference type="InterPro" id="IPR054293">
    <property type="entry name" value="DUF7029"/>
</dbReference>
<dbReference type="RefSeq" id="XP_033690299.1">
    <property type="nucleotide sequence ID" value="XM_033820020.1"/>
</dbReference>
<evidence type="ECO:0000256" key="1">
    <source>
        <dbReference type="SAM" id="MobiDB-lite"/>
    </source>
</evidence>
<protein>
    <submittedName>
        <fullName evidence="5">Uncharacterized protein</fullName>
    </submittedName>
</protein>
<dbReference type="InterPro" id="IPR055647">
    <property type="entry name" value="DUF7223"/>
</dbReference>
<evidence type="ECO:0000313" key="5">
    <source>
        <dbReference type="EMBL" id="KAF2255295.1"/>
    </source>
</evidence>
<keyword evidence="6" id="KW-1185">Reference proteome</keyword>
<organism evidence="5 6">
    <name type="scientific">Trematosphaeria pertusa</name>
    <dbReference type="NCBI Taxonomy" id="390896"/>
    <lineage>
        <taxon>Eukaryota</taxon>
        <taxon>Fungi</taxon>
        <taxon>Dikarya</taxon>
        <taxon>Ascomycota</taxon>
        <taxon>Pezizomycotina</taxon>
        <taxon>Dothideomycetes</taxon>
        <taxon>Pleosporomycetidae</taxon>
        <taxon>Pleosporales</taxon>
        <taxon>Massarineae</taxon>
        <taxon>Trematosphaeriaceae</taxon>
        <taxon>Trematosphaeria</taxon>
    </lineage>
</organism>
<evidence type="ECO:0000313" key="6">
    <source>
        <dbReference type="Proteomes" id="UP000800094"/>
    </source>
</evidence>
<keyword evidence="2" id="KW-0732">Signal</keyword>
<evidence type="ECO:0000259" key="3">
    <source>
        <dbReference type="Pfam" id="PF22974"/>
    </source>
</evidence>
<accession>A0A6A6IXL9</accession>
<dbReference type="Proteomes" id="UP000800094">
    <property type="component" value="Unassembled WGS sequence"/>
</dbReference>
<feature type="region of interest" description="Disordered" evidence="1">
    <location>
        <begin position="505"/>
        <end position="543"/>
    </location>
</feature>
<evidence type="ECO:0000259" key="4">
    <source>
        <dbReference type="Pfam" id="PF23865"/>
    </source>
</evidence>
<dbReference type="OrthoDB" id="160645at2759"/>
<feature type="domain" description="DUF7029" evidence="3">
    <location>
        <begin position="104"/>
        <end position="207"/>
    </location>
</feature>
<feature type="compositionally biased region" description="Low complexity" evidence="1">
    <location>
        <begin position="527"/>
        <end position="543"/>
    </location>
</feature>
<name>A0A6A6IXL9_9PLEO</name>
<dbReference type="Pfam" id="PF22974">
    <property type="entry name" value="DUF7029"/>
    <property type="match status" value="1"/>
</dbReference>
<proteinExistence type="predicted"/>